<proteinExistence type="predicted"/>
<feature type="compositionally biased region" description="Low complexity" evidence="1">
    <location>
        <begin position="15"/>
        <end position="31"/>
    </location>
</feature>
<reference evidence="3 4" key="1">
    <citation type="journal article" date="2007" name="Proc. Natl. Acad. Sci. U.S.A.">
        <title>The tiny eukaryote Ostreococcus provides genomic insights into the paradox of plankton speciation.</title>
        <authorList>
            <person name="Palenik B."/>
            <person name="Grimwood J."/>
            <person name="Aerts A."/>
            <person name="Rouze P."/>
            <person name="Salamov A."/>
            <person name="Putnam N."/>
            <person name="Dupont C."/>
            <person name="Jorgensen R."/>
            <person name="Derelle E."/>
            <person name="Rombauts S."/>
            <person name="Zhou K."/>
            <person name="Otillar R."/>
            <person name="Merchant S.S."/>
            <person name="Podell S."/>
            <person name="Gaasterland T."/>
            <person name="Napoli C."/>
            <person name="Gendler K."/>
            <person name="Manuell A."/>
            <person name="Tai V."/>
            <person name="Vallon O."/>
            <person name="Piganeau G."/>
            <person name="Jancek S."/>
            <person name="Heijde M."/>
            <person name="Jabbari K."/>
            <person name="Bowler C."/>
            <person name="Lohr M."/>
            <person name="Robbens S."/>
            <person name="Werner G."/>
            <person name="Dubchak I."/>
            <person name="Pazour G.J."/>
            <person name="Ren Q."/>
            <person name="Paulsen I."/>
            <person name="Delwiche C."/>
            <person name="Schmutz J."/>
            <person name="Rokhsar D."/>
            <person name="Van de Peer Y."/>
            <person name="Moreau H."/>
            <person name="Grigoriev I.V."/>
        </authorList>
    </citation>
    <scope>NUCLEOTIDE SEQUENCE [LARGE SCALE GENOMIC DNA]</scope>
    <source>
        <strain evidence="3 4">CCE9901</strain>
    </source>
</reference>
<feature type="region of interest" description="Disordered" evidence="1">
    <location>
        <begin position="1"/>
        <end position="62"/>
    </location>
</feature>
<keyword evidence="2" id="KW-1133">Transmembrane helix</keyword>
<keyword evidence="2" id="KW-0812">Transmembrane</keyword>
<gene>
    <name evidence="3" type="ORF">OSTLU_93299</name>
</gene>
<feature type="transmembrane region" description="Helical" evidence="2">
    <location>
        <begin position="252"/>
        <end position="271"/>
    </location>
</feature>
<organism evidence="3 4">
    <name type="scientific">Ostreococcus lucimarinus (strain CCE9901)</name>
    <dbReference type="NCBI Taxonomy" id="436017"/>
    <lineage>
        <taxon>Eukaryota</taxon>
        <taxon>Viridiplantae</taxon>
        <taxon>Chlorophyta</taxon>
        <taxon>Mamiellophyceae</taxon>
        <taxon>Mamiellales</taxon>
        <taxon>Bathycoccaceae</taxon>
        <taxon>Ostreococcus</taxon>
    </lineage>
</organism>
<dbReference type="Gramene" id="ABO97952">
    <property type="protein sequence ID" value="ABO97952"/>
    <property type="gene ID" value="OSTLU_93299"/>
</dbReference>
<dbReference type="EMBL" id="CP000589">
    <property type="protein sequence ID" value="ABO97952.1"/>
    <property type="molecule type" value="Genomic_DNA"/>
</dbReference>
<dbReference type="HOGENOM" id="CLU_981375_0_0_1"/>
<evidence type="ECO:0000256" key="2">
    <source>
        <dbReference type="SAM" id="Phobius"/>
    </source>
</evidence>
<protein>
    <submittedName>
        <fullName evidence="3">Uncharacterized protein</fullName>
    </submittedName>
</protein>
<sequence>MTTGANARARSGSNATTTARQTTTKQSAARTTTRDGGTSEGAKDDGETTARRVKKKPGERRMTHAPSVMWFATLACGGARVWSSGAVGERALKASATARFGWMDDVFSSAMGPALPLTCALARWFAASCVTEYDRGREGLVPLGTCAHIRADVEAYLYVAATRLLAYATLRRAWPSAFMSDHVFLAASVFTAVHGEVLSCAVDFLILVERREKPLRRTAIMCVALYGVAVMAATCVEVFVTARFYHRGLETAVAAVLGWFVLQRPLVLAVVRPRARELAAALAL</sequence>
<evidence type="ECO:0000313" key="3">
    <source>
        <dbReference type="EMBL" id="ABO97952.1"/>
    </source>
</evidence>
<evidence type="ECO:0000313" key="4">
    <source>
        <dbReference type="Proteomes" id="UP000001568"/>
    </source>
</evidence>
<dbReference type="GeneID" id="5003871"/>
<dbReference type="Proteomes" id="UP000001568">
    <property type="component" value="Chromosome 9"/>
</dbReference>
<dbReference type="OMA" id="SRTADEN"/>
<keyword evidence="2" id="KW-0472">Membrane</keyword>
<name>A4S366_OSTLU</name>
<dbReference type="OrthoDB" id="10476952at2759"/>
<dbReference type="KEGG" id="olu:OSTLU_93299"/>
<keyword evidence="4" id="KW-1185">Reference proteome</keyword>
<dbReference type="RefSeq" id="XP_001419659.1">
    <property type="nucleotide sequence ID" value="XM_001419622.1"/>
</dbReference>
<feature type="transmembrane region" description="Helical" evidence="2">
    <location>
        <begin position="219"/>
        <end position="240"/>
    </location>
</feature>
<accession>A4S366</accession>
<dbReference type="AlphaFoldDB" id="A4S366"/>
<evidence type="ECO:0000256" key="1">
    <source>
        <dbReference type="SAM" id="MobiDB-lite"/>
    </source>
</evidence>
<feature type="compositionally biased region" description="Basic and acidic residues" evidence="1">
    <location>
        <begin position="41"/>
        <end position="50"/>
    </location>
</feature>